<gene>
    <name evidence="2" type="ORF">Vbra_4905</name>
</gene>
<name>A0A0G4EF89_VITBC</name>
<evidence type="ECO:0000256" key="1">
    <source>
        <dbReference type="SAM" id="MobiDB-lite"/>
    </source>
</evidence>
<evidence type="ECO:0000313" key="2">
    <source>
        <dbReference type="EMBL" id="CEL94062.1"/>
    </source>
</evidence>
<dbReference type="VEuPathDB" id="CryptoDB:Vbra_4905"/>
<protein>
    <submittedName>
        <fullName evidence="2">Uncharacterized protein</fullName>
    </submittedName>
</protein>
<dbReference type="InterPro" id="IPR037129">
    <property type="entry name" value="XPA_sf"/>
</dbReference>
<feature type="compositionally biased region" description="Basic and acidic residues" evidence="1">
    <location>
        <begin position="290"/>
        <end position="304"/>
    </location>
</feature>
<dbReference type="AlphaFoldDB" id="A0A0G4EF89"/>
<feature type="region of interest" description="Disordered" evidence="1">
    <location>
        <begin position="286"/>
        <end position="332"/>
    </location>
</feature>
<keyword evidence="3" id="KW-1185">Reference proteome</keyword>
<dbReference type="Gene3D" id="3.90.530.10">
    <property type="entry name" value="XPA C-terminal domain"/>
    <property type="match status" value="1"/>
</dbReference>
<dbReference type="CDD" id="cd21075">
    <property type="entry name" value="DBD_XPA-like"/>
    <property type="match status" value="1"/>
</dbReference>
<dbReference type="EMBL" id="CDMY01000204">
    <property type="protein sequence ID" value="CEL94062.1"/>
    <property type="molecule type" value="Genomic_DNA"/>
</dbReference>
<proteinExistence type="predicted"/>
<accession>A0A0G4EF89</accession>
<sequence>MDSVYYCSLPPDALQSLRLPEEDIAEVARQLATPVVKDGAPGASKRQRRAHGQDEFCATSPADIRRACRSAVSEQIQRFREEAFGSPHTQEVLSCPITGDKLVDDRLTHVHHQYPFSFCSIIDGFQTERGVDLSEAPMTGGEFQSTSLRLEFANYHGKVARLLLVSRMANQSILKTGDGKNTCRCDECGRVVPCEWFTQFQVALCYVCRRYRHFLAKTEAMRLGATPEELRGLTFEERANPISRNFPCMKLYRFADVAAVLRLKYSSFDALLAALECRAQAMQQRLAKKQQRDGQRHYDLRSSAREVPGPSDTGEEGGHQNALRGSSSHDAEEGHVETMFADDMVQNCNVPMPVRDRIKEVVAPFFRNETKFRVVRQKRLFAVLLRLCMAFTK</sequence>
<dbReference type="Proteomes" id="UP000041254">
    <property type="component" value="Unassembled WGS sequence"/>
</dbReference>
<evidence type="ECO:0000313" key="3">
    <source>
        <dbReference type="Proteomes" id="UP000041254"/>
    </source>
</evidence>
<reference evidence="2 3" key="1">
    <citation type="submission" date="2014-11" db="EMBL/GenBank/DDBJ databases">
        <authorList>
            <person name="Zhu J."/>
            <person name="Qi W."/>
            <person name="Song R."/>
        </authorList>
    </citation>
    <scope>NUCLEOTIDE SEQUENCE [LARGE SCALE GENOMIC DNA]</scope>
</reference>
<organism evidence="2 3">
    <name type="scientific">Vitrella brassicaformis (strain CCMP3155)</name>
    <dbReference type="NCBI Taxonomy" id="1169540"/>
    <lineage>
        <taxon>Eukaryota</taxon>
        <taxon>Sar</taxon>
        <taxon>Alveolata</taxon>
        <taxon>Colpodellida</taxon>
        <taxon>Vitrellaceae</taxon>
        <taxon>Vitrella</taxon>
    </lineage>
</organism>
<dbReference type="InParanoid" id="A0A0G4EF89"/>